<dbReference type="SMART" id="SM00345">
    <property type="entry name" value="HTH_GNTR"/>
    <property type="match status" value="1"/>
</dbReference>
<evidence type="ECO:0000256" key="1">
    <source>
        <dbReference type="ARBA" id="ARBA00023015"/>
    </source>
</evidence>
<accession>A0ABT1JBI3</accession>
<keyword evidence="2" id="KW-0238">DNA-binding</keyword>
<dbReference type="SUPFAM" id="SSF46785">
    <property type="entry name" value="Winged helix' DNA-binding domain"/>
    <property type="match status" value="1"/>
</dbReference>
<dbReference type="InterPro" id="IPR036388">
    <property type="entry name" value="WH-like_DNA-bd_sf"/>
</dbReference>
<feature type="domain" description="HTH gntR-type" evidence="4">
    <location>
        <begin position="3"/>
        <end position="71"/>
    </location>
</feature>
<gene>
    <name evidence="5" type="ORF">G443_000135</name>
</gene>
<evidence type="ECO:0000259" key="4">
    <source>
        <dbReference type="PROSITE" id="PS50949"/>
    </source>
</evidence>
<dbReference type="CDD" id="cd07377">
    <property type="entry name" value="WHTH_GntR"/>
    <property type="match status" value="1"/>
</dbReference>
<protein>
    <submittedName>
        <fullName evidence="5">GntR family transcriptional regulator</fullName>
    </submittedName>
</protein>
<dbReference type="InterPro" id="IPR036390">
    <property type="entry name" value="WH_DNA-bd_sf"/>
</dbReference>
<sequence length="245" mass="26709">MGTTLYSRIASELREQIASGEFPPGSTLPAIPELMTRYDAARDTVRDAIRVLSVEGLVTPRRGIGTVVRETSPVRLEYAPIGASRTWEAQTAGEGTDELVSAEWEQADRDVSSRLRVDIGERVIRRVRHHYQGQGIVQVHEQWIPGTLAELIAAKGGGDLADTTRGPGNIFQEAEDAGRKPDFTTESITARMPDPDEREVLELPVGVPVLVTNRTTVDVDGQPIESSHIVSASDRVSQSFTVQLG</sequence>
<dbReference type="Gene3D" id="3.40.1410.10">
    <property type="entry name" value="Chorismate lyase-like"/>
    <property type="match status" value="1"/>
</dbReference>
<proteinExistence type="predicted"/>
<comment type="caution">
    <text evidence="5">The sequence shown here is derived from an EMBL/GenBank/DDBJ whole genome shotgun (WGS) entry which is preliminary data.</text>
</comment>
<dbReference type="PANTHER" id="PTHR44846">
    <property type="entry name" value="MANNOSYL-D-GLYCERATE TRANSPORT/METABOLISM SYSTEM REPRESSOR MNGR-RELATED"/>
    <property type="match status" value="1"/>
</dbReference>
<dbReference type="Gene3D" id="1.10.10.10">
    <property type="entry name" value="Winged helix-like DNA-binding domain superfamily/Winged helix DNA-binding domain"/>
    <property type="match status" value="1"/>
</dbReference>
<dbReference type="PANTHER" id="PTHR44846:SF17">
    <property type="entry name" value="GNTR-FAMILY TRANSCRIPTIONAL REGULATOR"/>
    <property type="match status" value="1"/>
</dbReference>
<evidence type="ECO:0000313" key="6">
    <source>
        <dbReference type="Proteomes" id="UP000791080"/>
    </source>
</evidence>
<dbReference type="PRINTS" id="PR00035">
    <property type="entry name" value="HTHGNTR"/>
</dbReference>
<evidence type="ECO:0000313" key="5">
    <source>
        <dbReference type="EMBL" id="MCP2329865.1"/>
    </source>
</evidence>
<dbReference type="SUPFAM" id="SSF64288">
    <property type="entry name" value="Chorismate lyase-like"/>
    <property type="match status" value="1"/>
</dbReference>
<dbReference type="InterPro" id="IPR011663">
    <property type="entry name" value="UTRA"/>
</dbReference>
<dbReference type="InterPro" id="IPR000524">
    <property type="entry name" value="Tscrpt_reg_HTH_GntR"/>
</dbReference>
<evidence type="ECO:0000256" key="3">
    <source>
        <dbReference type="ARBA" id="ARBA00023163"/>
    </source>
</evidence>
<keyword evidence="1" id="KW-0805">Transcription regulation</keyword>
<dbReference type="PROSITE" id="PS50949">
    <property type="entry name" value="HTH_GNTR"/>
    <property type="match status" value="1"/>
</dbReference>
<dbReference type="InterPro" id="IPR050679">
    <property type="entry name" value="Bact_HTH_transcr_reg"/>
</dbReference>
<keyword evidence="6" id="KW-1185">Reference proteome</keyword>
<keyword evidence="3" id="KW-0804">Transcription</keyword>
<reference evidence="5 6" key="2">
    <citation type="submission" date="2022-06" db="EMBL/GenBank/DDBJ databases">
        <title>Genomic Encyclopedia of Type Strains, Phase I: the one thousand microbial genomes (KMG-I) project.</title>
        <authorList>
            <person name="Kyrpides N."/>
        </authorList>
    </citation>
    <scope>NUCLEOTIDE SEQUENCE [LARGE SCALE GENOMIC DNA]</scope>
    <source>
        <strain evidence="5 6">DSM 43889</strain>
    </source>
</reference>
<dbReference type="Pfam" id="PF07702">
    <property type="entry name" value="UTRA"/>
    <property type="match status" value="1"/>
</dbReference>
<reference evidence="5 6" key="1">
    <citation type="submission" date="2013-07" db="EMBL/GenBank/DDBJ databases">
        <authorList>
            <consortium name="DOE Joint Genome Institute"/>
            <person name="Reeve W."/>
            <person name="Huntemann M."/>
            <person name="Han J."/>
            <person name="Chen A."/>
            <person name="Kyrpides N."/>
            <person name="Mavromatis K."/>
            <person name="Markowitz V."/>
            <person name="Palaniappan K."/>
            <person name="Ivanova N."/>
            <person name="Schaumberg A."/>
            <person name="Pati A."/>
            <person name="Liolios K."/>
            <person name="Nordberg H.P."/>
            <person name="Cantor M.N."/>
            <person name="Hua S.X."/>
            <person name="Woyke T."/>
        </authorList>
    </citation>
    <scope>NUCLEOTIDE SEQUENCE [LARGE SCALE GENOMIC DNA]</scope>
    <source>
        <strain evidence="5 6">DSM 43889</strain>
    </source>
</reference>
<dbReference type="Proteomes" id="UP000791080">
    <property type="component" value="Unassembled WGS sequence"/>
</dbReference>
<evidence type="ECO:0000256" key="2">
    <source>
        <dbReference type="ARBA" id="ARBA00023125"/>
    </source>
</evidence>
<name>A0ABT1JBI3_ACTCY</name>
<dbReference type="Pfam" id="PF00392">
    <property type="entry name" value="GntR"/>
    <property type="match status" value="1"/>
</dbReference>
<dbReference type="EMBL" id="AUBJ02000001">
    <property type="protein sequence ID" value="MCP2329865.1"/>
    <property type="molecule type" value="Genomic_DNA"/>
</dbReference>
<dbReference type="InterPro" id="IPR028978">
    <property type="entry name" value="Chorismate_lyase_/UTRA_dom_sf"/>
</dbReference>
<organism evidence="5 6">
    <name type="scientific">Actinoalloteichus caeruleus DSM 43889</name>
    <dbReference type="NCBI Taxonomy" id="1120930"/>
    <lineage>
        <taxon>Bacteria</taxon>
        <taxon>Bacillati</taxon>
        <taxon>Actinomycetota</taxon>
        <taxon>Actinomycetes</taxon>
        <taxon>Pseudonocardiales</taxon>
        <taxon>Pseudonocardiaceae</taxon>
        <taxon>Actinoalloteichus</taxon>
        <taxon>Actinoalloteichus cyanogriseus</taxon>
    </lineage>
</organism>
<dbReference type="SMART" id="SM00866">
    <property type="entry name" value="UTRA"/>
    <property type="match status" value="1"/>
</dbReference>